<feature type="chain" id="PRO_5037761609" evidence="2">
    <location>
        <begin position="26"/>
        <end position="468"/>
    </location>
</feature>
<dbReference type="Pfam" id="PF00496">
    <property type="entry name" value="SBP_bac_5"/>
    <property type="match status" value="1"/>
</dbReference>
<gene>
    <name evidence="4" type="ORF">FJZ00_10710</name>
</gene>
<accession>A0A938BLS8</accession>
<evidence type="ECO:0000313" key="5">
    <source>
        <dbReference type="Proteomes" id="UP000703893"/>
    </source>
</evidence>
<dbReference type="InterPro" id="IPR030678">
    <property type="entry name" value="Peptide/Ni-bd"/>
</dbReference>
<evidence type="ECO:0000256" key="1">
    <source>
        <dbReference type="ARBA" id="ARBA00022729"/>
    </source>
</evidence>
<dbReference type="EMBL" id="VGJX01000652">
    <property type="protein sequence ID" value="MBM3275616.1"/>
    <property type="molecule type" value="Genomic_DNA"/>
</dbReference>
<dbReference type="PIRSF" id="PIRSF002741">
    <property type="entry name" value="MppA"/>
    <property type="match status" value="1"/>
</dbReference>
<dbReference type="InterPro" id="IPR000914">
    <property type="entry name" value="SBP_5_dom"/>
</dbReference>
<dbReference type="GO" id="GO:0043190">
    <property type="term" value="C:ATP-binding cassette (ABC) transporter complex"/>
    <property type="evidence" value="ECO:0007669"/>
    <property type="project" value="InterPro"/>
</dbReference>
<name>A0A938BLS8_9BACT</name>
<dbReference type="Gene3D" id="3.90.76.10">
    <property type="entry name" value="Dipeptide-binding Protein, Domain 1"/>
    <property type="match status" value="1"/>
</dbReference>
<feature type="non-terminal residue" evidence="4">
    <location>
        <position position="468"/>
    </location>
</feature>
<proteinExistence type="predicted"/>
<evidence type="ECO:0000259" key="3">
    <source>
        <dbReference type="Pfam" id="PF00496"/>
    </source>
</evidence>
<organism evidence="4 5">
    <name type="scientific">Candidatus Tanganyikabacteria bacterium</name>
    <dbReference type="NCBI Taxonomy" id="2961651"/>
    <lineage>
        <taxon>Bacteria</taxon>
        <taxon>Bacillati</taxon>
        <taxon>Candidatus Sericytochromatia</taxon>
        <taxon>Candidatus Tanganyikabacteria</taxon>
    </lineage>
</organism>
<evidence type="ECO:0000256" key="2">
    <source>
        <dbReference type="SAM" id="SignalP"/>
    </source>
</evidence>
<dbReference type="PANTHER" id="PTHR30290">
    <property type="entry name" value="PERIPLASMIC BINDING COMPONENT OF ABC TRANSPORTER"/>
    <property type="match status" value="1"/>
</dbReference>
<dbReference type="SUPFAM" id="SSF53850">
    <property type="entry name" value="Periplasmic binding protein-like II"/>
    <property type="match status" value="1"/>
</dbReference>
<dbReference type="GO" id="GO:0042597">
    <property type="term" value="C:periplasmic space"/>
    <property type="evidence" value="ECO:0007669"/>
    <property type="project" value="UniProtKB-ARBA"/>
</dbReference>
<dbReference type="Proteomes" id="UP000703893">
    <property type="component" value="Unassembled WGS sequence"/>
</dbReference>
<sequence>MKTRGLIPLGAAAIAALALAGPASAQKVIKHIPDADLKVLDPIFTTIGTTISHGYMIYDMLYAPDAKWEYKPQMAESHTVSADGLTWNFKLRPGLKFHDGSNVEGKDVAQSIKRWMAKNTLGRTMAVRIADVKSTGADTFQITLKQPFGPMLEAIGTSSNPLFIMREQEAKIDPETAVTTMVGSGAFTFDVKDWNPGHSVTYRKFKDYRPRAEPASAIAGGKVVKVDAVEWIYLPDPNTRVQAVLRGEADTIEVIPPDLLPLLKANPNIEVRVMDKIGNQTMLRPNHLVPPFNNPKVRQALLYAVDQDQYLQVMQSDPSMRTLCWSVFMCGTPLESKAGVNDAWAKPGAKPELAKKLLQEAGYKNEPIVLMDPSDQPVISALTQISAQLMKQAGFNVEVQTMDWATLVSRRPVKEAPSVNKGGWHVFHTWGTGPFMSSPLMNSGAQTPCDGRNWFGWPCDETLEKVRL</sequence>
<feature type="signal peptide" evidence="2">
    <location>
        <begin position="1"/>
        <end position="25"/>
    </location>
</feature>
<dbReference type="InterPro" id="IPR039424">
    <property type="entry name" value="SBP_5"/>
</dbReference>
<dbReference type="Gene3D" id="3.10.105.10">
    <property type="entry name" value="Dipeptide-binding Protein, Domain 3"/>
    <property type="match status" value="1"/>
</dbReference>
<feature type="domain" description="Solute-binding protein family 5" evidence="3">
    <location>
        <begin position="69"/>
        <end position="431"/>
    </location>
</feature>
<dbReference type="GO" id="GO:1904680">
    <property type="term" value="F:peptide transmembrane transporter activity"/>
    <property type="evidence" value="ECO:0007669"/>
    <property type="project" value="TreeGrafter"/>
</dbReference>
<dbReference type="CDD" id="cd08502">
    <property type="entry name" value="PBP2_NikA_DppA_OppA_like_16"/>
    <property type="match status" value="1"/>
</dbReference>
<dbReference type="AlphaFoldDB" id="A0A938BLS8"/>
<evidence type="ECO:0000313" key="4">
    <source>
        <dbReference type="EMBL" id="MBM3275616.1"/>
    </source>
</evidence>
<keyword evidence="1 2" id="KW-0732">Signal</keyword>
<protein>
    <submittedName>
        <fullName evidence="4">ABC transporter substrate-binding protein</fullName>
    </submittedName>
</protein>
<dbReference type="PANTHER" id="PTHR30290:SF38">
    <property type="entry name" value="D,D-DIPEPTIDE-BINDING PERIPLASMIC PROTEIN DDPA-RELATED"/>
    <property type="match status" value="1"/>
</dbReference>
<dbReference type="Gene3D" id="3.40.190.10">
    <property type="entry name" value="Periplasmic binding protein-like II"/>
    <property type="match status" value="1"/>
</dbReference>
<reference evidence="4 5" key="1">
    <citation type="submission" date="2019-03" db="EMBL/GenBank/DDBJ databases">
        <title>Lake Tanganyika Metagenome-Assembled Genomes (MAGs).</title>
        <authorList>
            <person name="Tran P."/>
        </authorList>
    </citation>
    <scope>NUCLEOTIDE SEQUENCE [LARGE SCALE GENOMIC DNA]</scope>
    <source>
        <strain evidence="4">K_DeepCast_65m_m2_236</strain>
    </source>
</reference>
<comment type="caution">
    <text evidence="4">The sequence shown here is derived from an EMBL/GenBank/DDBJ whole genome shotgun (WGS) entry which is preliminary data.</text>
</comment>
<dbReference type="GO" id="GO:0015833">
    <property type="term" value="P:peptide transport"/>
    <property type="evidence" value="ECO:0007669"/>
    <property type="project" value="TreeGrafter"/>
</dbReference>